<protein>
    <recommendedName>
        <fullName evidence="3">FAD/NAD(P)-binding domain-containing protein</fullName>
    </recommendedName>
</protein>
<dbReference type="Proteomes" id="UP000507222">
    <property type="component" value="Unassembled WGS sequence"/>
</dbReference>
<evidence type="ECO:0000313" key="1">
    <source>
        <dbReference type="EMBL" id="CAB4274025.1"/>
    </source>
</evidence>
<dbReference type="SUPFAM" id="SSF51905">
    <property type="entry name" value="FAD/NAD(P)-binding domain"/>
    <property type="match status" value="1"/>
</dbReference>
<dbReference type="Gene3D" id="3.50.50.60">
    <property type="entry name" value="FAD/NAD(P)-binding domain"/>
    <property type="match status" value="1"/>
</dbReference>
<organism evidence="1 2">
    <name type="scientific">Prunus armeniaca</name>
    <name type="common">Apricot</name>
    <name type="synonym">Armeniaca vulgaris</name>
    <dbReference type="NCBI Taxonomy" id="36596"/>
    <lineage>
        <taxon>Eukaryota</taxon>
        <taxon>Viridiplantae</taxon>
        <taxon>Streptophyta</taxon>
        <taxon>Embryophyta</taxon>
        <taxon>Tracheophyta</taxon>
        <taxon>Spermatophyta</taxon>
        <taxon>Magnoliopsida</taxon>
        <taxon>eudicotyledons</taxon>
        <taxon>Gunneridae</taxon>
        <taxon>Pentapetalae</taxon>
        <taxon>rosids</taxon>
        <taxon>fabids</taxon>
        <taxon>Rosales</taxon>
        <taxon>Rosaceae</taxon>
        <taxon>Amygdaloideae</taxon>
        <taxon>Amygdaleae</taxon>
        <taxon>Prunus</taxon>
    </lineage>
</organism>
<name>A0A6J5UFS4_PRUAR</name>
<evidence type="ECO:0000313" key="2">
    <source>
        <dbReference type="Proteomes" id="UP000507222"/>
    </source>
</evidence>
<accession>A0A6J5UFS4</accession>
<dbReference type="EMBL" id="CAEKDK010000003">
    <property type="protein sequence ID" value="CAB4274025.1"/>
    <property type="molecule type" value="Genomic_DNA"/>
</dbReference>
<dbReference type="InterPro" id="IPR036188">
    <property type="entry name" value="FAD/NAD-bd_sf"/>
</dbReference>
<dbReference type="AlphaFoldDB" id="A0A6J5UFS4"/>
<reference evidence="1 2" key="1">
    <citation type="submission" date="2020-05" db="EMBL/GenBank/DDBJ databases">
        <authorList>
            <person name="Campoy J."/>
            <person name="Schneeberger K."/>
            <person name="Spophaly S."/>
        </authorList>
    </citation>
    <scope>NUCLEOTIDE SEQUENCE [LARGE SCALE GENOMIC DNA]</scope>
    <source>
        <strain evidence="1">PruArmRojPasFocal</strain>
    </source>
</reference>
<proteinExistence type="predicted"/>
<gene>
    <name evidence="1" type="ORF">CURHAP_LOCUS22335</name>
</gene>
<sequence length="182" mass="20455">MEPPSIVSTNQSKTRGRLVDEFSRTSVPSIWAIGDVSPRLNPTPVALMEGGALAKTLFLNDPTKLDYRFFSFLVVMVMYQHEILEYFSLPARTRNSKKRVMITISEYSCTTPLLEALAGADYRDAVTSFLQFNSCIAPVVLSNGHRMRQPEKVGEKAIKSSLTNGEKQTFQWLKATDLNYPL</sequence>
<evidence type="ECO:0008006" key="3">
    <source>
        <dbReference type="Google" id="ProtNLM"/>
    </source>
</evidence>